<comment type="caution">
    <text evidence="3">The sequence shown here is derived from an EMBL/GenBank/DDBJ whole genome shotgun (WGS) entry which is preliminary data.</text>
</comment>
<evidence type="ECO:0000313" key="3">
    <source>
        <dbReference type="EMBL" id="MBO2451108.1"/>
    </source>
</evidence>
<dbReference type="InterPro" id="IPR036890">
    <property type="entry name" value="HATPase_C_sf"/>
</dbReference>
<dbReference type="EMBL" id="JAGEOJ010000012">
    <property type="protein sequence ID" value="MBO2451108.1"/>
    <property type="molecule type" value="Genomic_DNA"/>
</dbReference>
<dbReference type="InterPro" id="IPR003594">
    <property type="entry name" value="HATPase_dom"/>
</dbReference>
<proteinExistence type="predicted"/>
<dbReference type="CDD" id="cd16936">
    <property type="entry name" value="HATPase_RsbW-like"/>
    <property type="match status" value="1"/>
</dbReference>
<keyword evidence="3" id="KW-0067">ATP-binding</keyword>
<keyword evidence="1" id="KW-0723">Serine/threonine-protein kinase</keyword>
<dbReference type="PANTHER" id="PTHR35526:SF3">
    <property type="entry name" value="ANTI-SIGMA-F FACTOR RSBW"/>
    <property type="match status" value="1"/>
</dbReference>
<dbReference type="InterPro" id="IPR050267">
    <property type="entry name" value="Anti-sigma-factor_SerPK"/>
</dbReference>
<dbReference type="AlphaFoldDB" id="A0A939PF24"/>
<dbReference type="GO" id="GO:0005524">
    <property type="term" value="F:ATP binding"/>
    <property type="evidence" value="ECO:0007669"/>
    <property type="project" value="UniProtKB-KW"/>
</dbReference>
<dbReference type="RefSeq" id="WP_208259007.1">
    <property type="nucleotide sequence ID" value="NZ_JAGEOJ010000012.1"/>
</dbReference>
<evidence type="ECO:0000259" key="2">
    <source>
        <dbReference type="Pfam" id="PF13581"/>
    </source>
</evidence>
<keyword evidence="1" id="KW-0418">Kinase</keyword>
<dbReference type="GO" id="GO:0004674">
    <property type="term" value="F:protein serine/threonine kinase activity"/>
    <property type="evidence" value="ECO:0007669"/>
    <property type="project" value="UniProtKB-KW"/>
</dbReference>
<dbReference type="PANTHER" id="PTHR35526">
    <property type="entry name" value="ANTI-SIGMA-F FACTOR RSBW-RELATED"/>
    <property type="match status" value="1"/>
</dbReference>
<evidence type="ECO:0000313" key="4">
    <source>
        <dbReference type="Proteomes" id="UP000669179"/>
    </source>
</evidence>
<protein>
    <submittedName>
        <fullName evidence="3">ATP-binding protein</fullName>
    </submittedName>
</protein>
<dbReference type="Gene3D" id="3.30.565.10">
    <property type="entry name" value="Histidine kinase-like ATPase, C-terminal domain"/>
    <property type="match status" value="1"/>
</dbReference>
<keyword evidence="1" id="KW-0808">Transferase</keyword>
<reference evidence="3" key="1">
    <citation type="submission" date="2021-03" db="EMBL/GenBank/DDBJ databases">
        <authorList>
            <person name="Kanchanasin P."/>
            <person name="Saeng-In P."/>
            <person name="Phongsopitanun W."/>
            <person name="Yuki M."/>
            <person name="Kudo T."/>
            <person name="Ohkuma M."/>
            <person name="Tanasupawat S."/>
        </authorList>
    </citation>
    <scope>NUCLEOTIDE SEQUENCE</scope>
    <source>
        <strain evidence="3">GKU 128</strain>
    </source>
</reference>
<sequence length="138" mass="14952">MPSVVLGMIRLPATDTSAKAARDLAAAVARSWQLESDVEYRARLVTAELATNAIRYGSGSTIRVVVSRAGTRLRGEVHDGSVRLPVRQRPTPCDESGRGLILVEHVVTACGSFVTETGKAAWFEIEAKWPLDSAFRQS</sequence>
<accession>A0A939PF24</accession>
<dbReference type="Pfam" id="PF13581">
    <property type="entry name" value="HATPase_c_2"/>
    <property type="match status" value="1"/>
</dbReference>
<dbReference type="Proteomes" id="UP000669179">
    <property type="component" value="Unassembled WGS sequence"/>
</dbReference>
<organism evidence="3 4">
    <name type="scientific">Actinomadura barringtoniae</name>
    <dbReference type="NCBI Taxonomy" id="1427535"/>
    <lineage>
        <taxon>Bacteria</taxon>
        <taxon>Bacillati</taxon>
        <taxon>Actinomycetota</taxon>
        <taxon>Actinomycetes</taxon>
        <taxon>Streptosporangiales</taxon>
        <taxon>Thermomonosporaceae</taxon>
        <taxon>Actinomadura</taxon>
    </lineage>
</organism>
<keyword evidence="3" id="KW-0547">Nucleotide-binding</keyword>
<keyword evidence="4" id="KW-1185">Reference proteome</keyword>
<gene>
    <name evidence="3" type="ORF">J4573_28690</name>
</gene>
<feature type="domain" description="Histidine kinase/HSP90-like ATPase" evidence="2">
    <location>
        <begin position="11"/>
        <end position="117"/>
    </location>
</feature>
<dbReference type="SUPFAM" id="SSF55874">
    <property type="entry name" value="ATPase domain of HSP90 chaperone/DNA topoisomerase II/histidine kinase"/>
    <property type="match status" value="1"/>
</dbReference>
<evidence type="ECO:0000256" key="1">
    <source>
        <dbReference type="ARBA" id="ARBA00022527"/>
    </source>
</evidence>
<name>A0A939PF24_9ACTN</name>